<dbReference type="STRING" id="34508.A0A4U8UQK4"/>
<dbReference type="Pfam" id="PF13347">
    <property type="entry name" value="MFS_2"/>
    <property type="match status" value="1"/>
</dbReference>
<feature type="transmembrane region" description="Helical" evidence="1">
    <location>
        <begin position="163"/>
        <end position="181"/>
    </location>
</feature>
<dbReference type="Proteomes" id="UP000298663">
    <property type="component" value="Chromosome X"/>
</dbReference>
<keyword evidence="1" id="KW-0812">Transmembrane</keyword>
<dbReference type="AlphaFoldDB" id="A0A4U8UQK4"/>
<dbReference type="EMBL" id="AZBU02000001">
    <property type="protein sequence ID" value="TMS35301.1"/>
    <property type="molecule type" value="Genomic_DNA"/>
</dbReference>
<name>A0A4U8UQK4_STECR</name>
<feature type="transmembrane region" description="Helical" evidence="1">
    <location>
        <begin position="312"/>
        <end position="332"/>
    </location>
</feature>
<feature type="transmembrane region" description="Helical" evidence="1">
    <location>
        <begin position="289"/>
        <end position="306"/>
    </location>
</feature>
<dbReference type="InterPro" id="IPR040035">
    <property type="entry name" value="TMEM180"/>
</dbReference>
<proteinExistence type="predicted"/>
<comment type="caution">
    <text evidence="2">The sequence shown here is derived from an EMBL/GenBank/DDBJ whole genome shotgun (WGS) entry which is preliminary data.</text>
</comment>
<keyword evidence="3" id="KW-1185">Reference proteome</keyword>
<evidence type="ECO:0008006" key="4">
    <source>
        <dbReference type="Google" id="ProtNLM"/>
    </source>
</evidence>
<dbReference type="Gene3D" id="1.20.1250.20">
    <property type="entry name" value="MFS general substrate transporter like domains"/>
    <property type="match status" value="1"/>
</dbReference>
<keyword evidence="1" id="KW-0472">Membrane</keyword>
<accession>A0A4U8UQK4</accession>
<feature type="transmembrane region" description="Helical" evidence="1">
    <location>
        <begin position="193"/>
        <end position="216"/>
    </location>
</feature>
<reference evidence="2 3" key="1">
    <citation type="journal article" date="2015" name="Genome Biol.">
        <title>Comparative genomics of Steinernema reveals deeply conserved gene regulatory networks.</title>
        <authorList>
            <person name="Dillman A.R."/>
            <person name="Macchietto M."/>
            <person name="Porter C.F."/>
            <person name="Rogers A."/>
            <person name="Williams B."/>
            <person name="Antoshechkin I."/>
            <person name="Lee M.M."/>
            <person name="Goodwin Z."/>
            <person name="Lu X."/>
            <person name="Lewis E.E."/>
            <person name="Goodrich-Blair H."/>
            <person name="Stock S.P."/>
            <person name="Adams B.J."/>
            <person name="Sternberg P.W."/>
            <person name="Mortazavi A."/>
        </authorList>
    </citation>
    <scope>NUCLEOTIDE SEQUENCE [LARGE SCALE GENOMIC DNA]</scope>
    <source>
        <strain evidence="2 3">ALL</strain>
    </source>
</reference>
<keyword evidence="1" id="KW-1133">Transmembrane helix</keyword>
<dbReference type="SUPFAM" id="SSF103473">
    <property type="entry name" value="MFS general substrate transporter"/>
    <property type="match status" value="1"/>
</dbReference>
<feature type="transmembrane region" description="Helical" evidence="1">
    <location>
        <begin position="344"/>
        <end position="373"/>
    </location>
</feature>
<gene>
    <name evidence="2" type="ORF">L596_002732</name>
</gene>
<reference evidence="2 3" key="2">
    <citation type="journal article" date="2019" name="G3 (Bethesda)">
        <title>Hybrid Assembly of the Genome of the Entomopathogenic Nematode Steinernema carpocapsae Identifies the X-Chromosome.</title>
        <authorList>
            <person name="Serra L."/>
            <person name="Macchietto M."/>
            <person name="Macias-Munoz A."/>
            <person name="McGill C.J."/>
            <person name="Rodriguez I.M."/>
            <person name="Rodriguez B."/>
            <person name="Murad R."/>
            <person name="Mortazavi A."/>
        </authorList>
    </citation>
    <scope>NUCLEOTIDE SEQUENCE [LARGE SCALE GENOMIC DNA]</scope>
    <source>
        <strain evidence="2 3">ALL</strain>
    </source>
</reference>
<feature type="transmembrane region" description="Helical" evidence="1">
    <location>
        <begin position="21"/>
        <end position="46"/>
    </location>
</feature>
<evidence type="ECO:0000313" key="3">
    <source>
        <dbReference type="Proteomes" id="UP000298663"/>
    </source>
</evidence>
<feature type="transmembrane region" description="Helical" evidence="1">
    <location>
        <begin position="123"/>
        <end position="151"/>
    </location>
</feature>
<feature type="transmembrane region" description="Helical" evidence="1">
    <location>
        <begin position="488"/>
        <end position="508"/>
    </location>
</feature>
<feature type="transmembrane region" description="Helical" evidence="1">
    <location>
        <begin position="98"/>
        <end position="117"/>
    </location>
</feature>
<dbReference type="PANTHER" id="PTHR28658:SF2">
    <property type="entry name" value="TRANSMEMBRANE PROTEIN 180"/>
    <property type="match status" value="1"/>
</dbReference>
<dbReference type="OrthoDB" id="62987at2759"/>
<evidence type="ECO:0000256" key="1">
    <source>
        <dbReference type="SAM" id="Phobius"/>
    </source>
</evidence>
<sequence length="536" mass="60353">MVKRLLQSVLNWSRANVMARLHLPTLIIIISNFGFTAMISVYGVFYLNVFLNVYKMDATHVTLVQTLFMVWNAINDPIFGYIQDIGCGVKWLMNRRKVVLYMGPLFALSFLLFWFPWGTGGLIASVQLLICLFVFDSLLTLVLSAYCGMMVELSVREKDRLRLVVYGEVLSLIAGSVIYPIDNLSKQQTDFGVFQIFTVVVALVAAVCMLITGLFASDEAAQVKEFSVEITEELCAKQAKLSKEGHTISENKFRAAIQVSWQVIREFEFICVVSGLFFRSLRNVVNEQFLIIFIPILLSPFGYLPLGSTELSLYYVLARSVGGVLFLVLWPVTKKFGPLNINNALAVLTIINCTVALIVGRGFLPYIAVFILVENTLSRCGFYGFYTVFVGEVIDNDMKRHQRKTPMSTVIFTLKALFNKPAEQLGPIIILSMLAWGDYQKKRDGIYSCPNTIPPVHNNETFVDFTTTTTTPPPILTASDCDSLLTTMFYVATIYPLLNAILELAFMVPYEIRRRRRMTEVAQTEVTEKPVVALNV</sequence>
<dbReference type="EMBL" id="CM016762">
    <property type="protein sequence ID" value="TMS35301.1"/>
    <property type="molecule type" value="Genomic_DNA"/>
</dbReference>
<dbReference type="PANTHER" id="PTHR28658">
    <property type="entry name" value="TRANSMEMBRANE PROTEIN 180"/>
    <property type="match status" value="1"/>
</dbReference>
<dbReference type="InterPro" id="IPR036259">
    <property type="entry name" value="MFS_trans_sf"/>
</dbReference>
<organism evidence="2 3">
    <name type="scientific">Steinernema carpocapsae</name>
    <name type="common">Entomopathogenic nematode</name>
    <dbReference type="NCBI Taxonomy" id="34508"/>
    <lineage>
        <taxon>Eukaryota</taxon>
        <taxon>Metazoa</taxon>
        <taxon>Ecdysozoa</taxon>
        <taxon>Nematoda</taxon>
        <taxon>Chromadorea</taxon>
        <taxon>Rhabditida</taxon>
        <taxon>Tylenchina</taxon>
        <taxon>Panagrolaimomorpha</taxon>
        <taxon>Strongyloidoidea</taxon>
        <taxon>Steinernematidae</taxon>
        <taxon>Steinernema</taxon>
    </lineage>
</organism>
<protein>
    <recommendedName>
        <fullName evidence="4">Major facilitator superfamily associated domain-containing protein</fullName>
    </recommendedName>
</protein>
<evidence type="ECO:0000313" key="2">
    <source>
        <dbReference type="EMBL" id="TMS35301.1"/>
    </source>
</evidence>